<dbReference type="InterPro" id="IPR001123">
    <property type="entry name" value="LeuE-type"/>
</dbReference>
<dbReference type="Pfam" id="PF01810">
    <property type="entry name" value="LysE"/>
    <property type="match status" value="1"/>
</dbReference>
<organism evidence="7 8">
    <name type="scientific">Pseudomonas frederiksbergensis</name>
    <dbReference type="NCBI Taxonomy" id="104087"/>
    <lineage>
        <taxon>Bacteria</taxon>
        <taxon>Pseudomonadati</taxon>
        <taxon>Pseudomonadota</taxon>
        <taxon>Gammaproteobacteria</taxon>
        <taxon>Pseudomonadales</taxon>
        <taxon>Pseudomonadaceae</taxon>
        <taxon>Pseudomonas</taxon>
    </lineage>
</organism>
<dbReference type="PIRSF" id="PIRSF006324">
    <property type="entry name" value="LeuE"/>
    <property type="match status" value="1"/>
</dbReference>
<feature type="transmembrane region" description="Helical" evidence="6">
    <location>
        <begin position="152"/>
        <end position="175"/>
    </location>
</feature>
<evidence type="ECO:0000256" key="6">
    <source>
        <dbReference type="SAM" id="Phobius"/>
    </source>
</evidence>
<dbReference type="EMBL" id="MOBL01000014">
    <property type="protein sequence ID" value="RON32750.1"/>
    <property type="molecule type" value="Genomic_DNA"/>
</dbReference>
<feature type="transmembrane region" description="Helical" evidence="6">
    <location>
        <begin position="120"/>
        <end position="140"/>
    </location>
</feature>
<feature type="transmembrane region" description="Helical" evidence="6">
    <location>
        <begin position="80"/>
        <end position="99"/>
    </location>
</feature>
<evidence type="ECO:0000256" key="1">
    <source>
        <dbReference type="ARBA" id="ARBA00004651"/>
    </source>
</evidence>
<name>A0A423J4X6_9PSED</name>
<dbReference type="Proteomes" id="UP000283260">
    <property type="component" value="Unassembled WGS sequence"/>
</dbReference>
<proteinExistence type="predicted"/>
<accession>A0A423J4X6</accession>
<keyword evidence="2" id="KW-1003">Cell membrane</keyword>
<dbReference type="PANTHER" id="PTHR30086">
    <property type="entry name" value="ARGININE EXPORTER PROTEIN ARGO"/>
    <property type="match status" value="1"/>
</dbReference>
<evidence type="ECO:0000256" key="5">
    <source>
        <dbReference type="ARBA" id="ARBA00023136"/>
    </source>
</evidence>
<dbReference type="GO" id="GO:0005886">
    <property type="term" value="C:plasma membrane"/>
    <property type="evidence" value="ECO:0007669"/>
    <property type="project" value="UniProtKB-SubCell"/>
</dbReference>
<gene>
    <name evidence="7" type="ORF">BK661_14785</name>
</gene>
<evidence type="ECO:0000256" key="4">
    <source>
        <dbReference type="ARBA" id="ARBA00022989"/>
    </source>
</evidence>
<feature type="transmembrane region" description="Helical" evidence="6">
    <location>
        <begin position="6"/>
        <end position="29"/>
    </location>
</feature>
<dbReference type="AlphaFoldDB" id="A0A423J4X6"/>
<keyword evidence="3 6" id="KW-0812">Transmembrane</keyword>
<dbReference type="PANTHER" id="PTHR30086:SF20">
    <property type="entry name" value="ARGININE EXPORTER PROTEIN ARGO-RELATED"/>
    <property type="match status" value="1"/>
</dbReference>
<dbReference type="GO" id="GO:0015171">
    <property type="term" value="F:amino acid transmembrane transporter activity"/>
    <property type="evidence" value="ECO:0007669"/>
    <property type="project" value="TreeGrafter"/>
</dbReference>
<evidence type="ECO:0000256" key="3">
    <source>
        <dbReference type="ARBA" id="ARBA00022692"/>
    </source>
</evidence>
<comment type="caution">
    <text evidence="7">The sequence shown here is derived from an EMBL/GenBank/DDBJ whole genome shotgun (WGS) entry which is preliminary data.</text>
</comment>
<evidence type="ECO:0000256" key="2">
    <source>
        <dbReference type="ARBA" id="ARBA00022475"/>
    </source>
</evidence>
<keyword evidence="4 6" id="KW-1133">Transmembrane helix</keyword>
<sequence>MDNEAFWLVFLFSALLLNISPGPDLLYILSRTISSGKKVGIASALGVCSGAFVHVVLAACGVSALIAASENAFDALKYAGAAYLLYLGVKSVMASTGSVHDQGNAQAKQYGVWQAYKQGILIDVFNPKVALFFLAFLPQFVQPSMGAPALQIFLLGSLVILVAIVVEVSFVLVAAKATERLRTHPNAGQWLDRVMGAVLIGLSIRLATTVSL</sequence>
<keyword evidence="5 6" id="KW-0472">Membrane</keyword>
<evidence type="ECO:0000313" key="7">
    <source>
        <dbReference type="EMBL" id="RON32750.1"/>
    </source>
</evidence>
<evidence type="ECO:0000313" key="8">
    <source>
        <dbReference type="Proteomes" id="UP000283260"/>
    </source>
</evidence>
<feature type="transmembrane region" description="Helical" evidence="6">
    <location>
        <begin position="41"/>
        <end position="68"/>
    </location>
</feature>
<reference evidence="7 8" key="1">
    <citation type="submission" date="2016-10" db="EMBL/GenBank/DDBJ databases">
        <title>Comparative genome analysis of multiple Pseudomonas spp. focuses on biocontrol and plant growth promoting traits.</title>
        <authorList>
            <person name="Tao X.-Y."/>
            <person name="Taylor C.G."/>
        </authorList>
    </citation>
    <scope>NUCLEOTIDE SEQUENCE [LARGE SCALE GENOMIC DNA]</scope>
    <source>
        <strain evidence="7 8">94G2</strain>
    </source>
</reference>
<protein>
    <submittedName>
        <fullName evidence="7">Lysine transporter LysE</fullName>
    </submittedName>
</protein>
<comment type="subcellular location">
    <subcellularLocation>
        <location evidence="1">Cell membrane</location>
        <topology evidence="1">Multi-pass membrane protein</topology>
    </subcellularLocation>
</comment>